<dbReference type="Proteomes" id="UP001314263">
    <property type="component" value="Unassembled WGS sequence"/>
</dbReference>
<gene>
    <name evidence="2" type="ORF">CVIRNUC_003560</name>
</gene>
<comment type="caution">
    <text evidence="2">The sequence shown here is derived from an EMBL/GenBank/DDBJ whole genome shotgun (WGS) entry which is preliminary data.</text>
</comment>
<dbReference type="AlphaFoldDB" id="A0AAV1I1N2"/>
<evidence type="ECO:0000256" key="1">
    <source>
        <dbReference type="SAM" id="MobiDB-lite"/>
    </source>
</evidence>
<evidence type="ECO:0000313" key="3">
    <source>
        <dbReference type="Proteomes" id="UP001314263"/>
    </source>
</evidence>
<name>A0AAV1I1N2_9CHLO</name>
<protein>
    <submittedName>
        <fullName evidence="2">Uncharacterized protein</fullName>
    </submittedName>
</protein>
<evidence type="ECO:0000313" key="2">
    <source>
        <dbReference type="EMBL" id="CAK0768393.1"/>
    </source>
</evidence>
<feature type="region of interest" description="Disordered" evidence="1">
    <location>
        <begin position="37"/>
        <end position="64"/>
    </location>
</feature>
<sequence>MDTTVDYSALLEGLSDEADQPFATPQEIEELMSDNCWSENTGLAGPSDRSVTDNTGTSGGMLEAGLQTSPEAAPIVQAPGSVVPPIAQAPQAPTTESRPLSNTKMLFLRTIYELSKADPERNPEGIVSLDDIRNARTELATINKTGKQGALHALVRTHRLVVYMKDFDPALKSKYKLTPEGLSLCQRKFN</sequence>
<accession>A0AAV1I1N2</accession>
<reference evidence="2 3" key="1">
    <citation type="submission" date="2023-10" db="EMBL/GenBank/DDBJ databases">
        <authorList>
            <person name="Maclean D."/>
            <person name="Macfadyen A."/>
        </authorList>
    </citation>
    <scope>NUCLEOTIDE SEQUENCE [LARGE SCALE GENOMIC DNA]</scope>
</reference>
<proteinExistence type="predicted"/>
<dbReference type="EMBL" id="CAUYUE010000004">
    <property type="protein sequence ID" value="CAK0768393.1"/>
    <property type="molecule type" value="Genomic_DNA"/>
</dbReference>
<organism evidence="2 3">
    <name type="scientific">Coccomyxa viridis</name>
    <dbReference type="NCBI Taxonomy" id="1274662"/>
    <lineage>
        <taxon>Eukaryota</taxon>
        <taxon>Viridiplantae</taxon>
        <taxon>Chlorophyta</taxon>
        <taxon>core chlorophytes</taxon>
        <taxon>Trebouxiophyceae</taxon>
        <taxon>Trebouxiophyceae incertae sedis</taxon>
        <taxon>Coccomyxaceae</taxon>
        <taxon>Coccomyxa</taxon>
    </lineage>
</organism>
<keyword evidence="3" id="KW-1185">Reference proteome</keyword>